<evidence type="ECO:0000256" key="2">
    <source>
        <dbReference type="ARBA" id="ARBA00022576"/>
    </source>
</evidence>
<reference evidence="8 9" key="1">
    <citation type="submission" date="2020-11" db="EMBL/GenBank/DDBJ databases">
        <title>Complete genome sequence unveiled secondary metabolic potentials in Streptomyces solisilvae HNM0141.</title>
        <authorList>
            <person name="Huang X."/>
        </authorList>
    </citation>
    <scope>NUCLEOTIDE SEQUENCE [LARGE SCALE GENOMIC DNA]</scope>
    <source>
        <strain evidence="8 9">HNM0141</strain>
    </source>
</reference>
<dbReference type="CDD" id="cd00609">
    <property type="entry name" value="AAT_like"/>
    <property type="match status" value="1"/>
</dbReference>
<dbReference type="SUPFAM" id="SSF53383">
    <property type="entry name" value="PLP-dependent transferases"/>
    <property type="match status" value="1"/>
</dbReference>
<dbReference type="Proteomes" id="UP000663421">
    <property type="component" value="Chromosome"/>
</dbReference>
<dbReference type="EC" id="2.6.1.-" evidence="5"/>
<dbReference type="InterPro" id="IPR051326">
    <property type="entry name" value="Kynurenine-oxoglutarate_AT"/>
</dbReference>
<accession>A0ABX6WE47</accession>
<evidence type="ECO:0000313" key="8">
    <source>
        <dbReference type="EMBL" id="QPI59718.1"/>
    </source>
</evidence>
<gene>
    <name evidence="8" type="ORF">I1A49_36830</name>
</gene>
<feature type="signal peptide" evidence="6">
    <location>
        <begin position="1"/>
        <end position="17"/>
    </location>
</feature>
<proteinExistence type="inferred from homology"/>
<organism evidence="8 9">
    <name type="scientific">Streptomyces malaysiensis</name>
    <dbReference type="NCBI Taxonomy" id="92644"/>
    <lineage>
        <taxon>Bacteria</taxon>
        <taxon>Bacillati</taxon>
        <taxon>Actinomycetota</taxon>
        <taxon>Actinomycetes</taxon>
        <taxon>Kitasatosporales</taxon>
        <taxon>Streptomycetaceae</taxon>
        <taxon>Streptomyces</taxon>
        <taxon>Streptomyces violaceusniger group</taxon>
    </lineage>
</organism>
<keyword evidence="4" id="KW-0663">Pyridoxal phosphate</keyword>
<name>A0ABX6WE47_STRMQ</name>
<dbReference type="PROSITE" id="PS00105">
    <property type="entry name" value="AA_TRANSFER_CLASS_1"/>
    <property type="match status" value="1"/>
</dbReference>
<keyword evidence="2 5" id="KW-0032">Aminotransferase</keyword>
<keyword evidence="9" id="KW-1185">Reference proteome</keyword>
<protein>
    <recommendedName>
        <fullName evidence="5">Aminotransferase</fullName>
        <ecNumber evidence="5">2.6.1.-</ecNumber>
    </recommendedName>
</protein>
<comment type="similarity">
    <text evidence="5">Belongs to the class-I pyridoxal-phosphate-dependent aminotransferase family.</text>
</comment>
<dbReference type="InterPro" id="IPR015421">
    <property type="entry name" value="PyrdxlP-dep_Trfase_major"/>
</dbReference>
<evidence type="ECO:0000256" key="3">
    <source>
        <dbReference type="ARBA" id="ARBA00022679"/>
    </source>
</evidence>
<sequence>MTRLSRRTARVTPMALAALLPAARESGAIDLALGIPQGRPAQSAVEAAVAALRSGGNQYADPAGLPALRRSLAAELSRVRGVPVDAEHEITISAGATEGLLVALIAATDPGDEVLVPQPFFENHPGVVELAGAVPRFVPLTGDAWRLDGAALEAAVTPRTRAVLLNNPHNPTGRVFDRTEFDALTAVCERHDLTLITDEVYDRFVYDGHRHLSPVGAVPALRHRSVVVGSLSKTRAMSGWRLGYCLAPPALTAALRRVHERTTLGAPHPLQHGAVALGPTEEASVATARALFQDRRDLVCEALRRAGCAVRTPQGGWFVLAGTAALARDSRELARRLVEHAGVLVAPGASFFAPPEAGDDWVRIALVRDHAQVRAGLDRIAAHLTRTPIPPRS</sequence>
<dbReference type="PRINTS" id="PR00753">
    <property type="entry name" value="ACCSYNTHASE"/>
</dbReference>
<keyword evidence="3 5" id="KW-0808">Transferase</keyword>
<dbReference type="Gene3D" id="3.40.640.10">
    <property type="entry name" value="Type I PLP-dependent aspartate aminotransferase-like (Major domain)"/>
    <property type="match status" value="1"/>
</dbReference>
<comment type="cofactor">
    <cofactor evidence="1 5">
        <name>pyridoxal 5'-phosphate</name>
        <dbReference type="ChEBI" id="CHEBI:597326"/>
    </cofactor>
</comment>
<dbReference type="PANTHER" id="PTHR43807:SF20">
    <property type="entry name" value="FI04487P"/>
    <property type="match status" value="1"/>
</dbReference>
<evidence type="ECO:0000256" key="4">
    <source>
        <dbReference type="ARBA" id="ARBA00022898"/>
    </source>
</evidence>
<dbReference type="GO" id="GO:0008483">
    <property type="term" value="F:transaminase activity"/>
    <property type="evidence" value="ECO:0007669"/>
    <property type="project" value="UniProtKB-KW"/>
</dbReference>
<feature type="domain" description="Aminotransferase class I/classII large" evidence="7">
    <location>
        <begin position="29"/>
        <end position="380"/>
    </location>
</feature>
<dbReference type="EMBL" id="CP065050">
    <property type="protein sequence ID" value="QPI59718.1"/>
    <property type="molecule type" value="Genomic_DNA"/>
</dbReference>
<keyword evidence="6" id="KW-0732">Signal</keyword>
<evidence type="ECO:0000259" key="7">
    <source>
        <dbReference type="Pfam" id="PF00155"/>
    </source>
</evidence>
<evidence type="ECO:0000256" key="6">
    <source>
        <dbReference type="SAM" id="SignalP"/>
    </source>
</evidence>
<evidence type="ECO:0000256" key="5">
    <source>
        <dbReference type="RuleBase" id="RU000481"/>
    </source>
</evidence>
<dbReference type="InterPro" id="IPR004839">
    <property type="entry name" value="Aminotransferase_I/II_large"/>
</dbReference>
<dbReference type="InterPro" id="IPR004838">
    <property type="entry name" value="NHTrfase_class1_PyrdxlP-BS"/>
</dbReference>
<feature type="chain" id="PRO_5047348727" description="Aminotransferase" evidence="6">
    <location>
        <begin position="18"/>
        <end position="393"/>
    </location>
</feature>
<evidence type="ECO:0000313" key="9">
    <source>
        <dbReference type="Proteomes" id="UP000663421"/>
    </source>
</evidence>
<dbReference type="Pfam" id="PF00155">
    <property type="entry name" value="Aminotran_1_2"/>
    <property type="match status" value="1"/>
</dbReference>
<dbReference type="InterPro" id="IPR015422">
    <property type="entry name" value="PyrdxlP-dep_Trfase_small"/>
</dbReference>
<evidence type="ECO:0000256" key="1">
    <source>
        <dbReference type="ARBA" id="ARBA00001933"/>
    </source>
</evidence>
<dbReference type="Gene3D" id="3.90.1150.10">
    <property type="entry name" value="Aspartate Aminotransferase, domain 1"/>
    <property type="match status" value="1"/>
</dbReference>
<dbReference type="InterPro" id="IPR015424">
    <property type="entry name" value="PyrdxlP-dep_Trfase"/>
</dbReference>
<dbReference type="PANTHER" id="PTHR43807">
    <property type="entry name" value="FI04487P"/>
    <property type="match status" value="1"/>
</dbReference>